<feature type="transmembrane region" description="Helical" evidence="1">
    <location>
        <begin position="118"/>
        <end position="139"/>
    </location>
</feature>
<gene>
    <name evidence="2" type="ORF">SAMN05444422_102289</name>
</gene>
<evidence type="ECO:0000313" key="3">
    <source>
        <dbReference type="Proteomes" id="UP000199161"/>
    </source>
</evidence>
<evidence type="ECO:0000256" key="1">
    <source>
        <dbReference type="SAM" id="Phobius"/>
    </source>
</evidence>
<keyword evidence="1" id="KW-0812">Transmembrane</keyword>
<dbReference type="OrthoDB" id="339577at2157"/>
<feature type="transmembrane region" description="Helical" evidence="1">
    <location>
        <begin position="21"/>
        <end position="42"/>
    </location>
</feature>
<dbReference type="AlphaFoldDB" id="A0A1I1EEM3"/>
<proteinExistence type="predicted"/>
<keyword evidence="3" id="KW-1185">Reference proteome</keyword>
<dbReference type="Pfam" id="PF09946">
    <property type="entry name" value="DUF2178"/>
    <property type="match status" value="1"/>
</dbReference>
<keyword evidence="1" id="KW-0472">Membrane</keyword>
<feature type="transmembrane region" description="Helical" evidence="1">
    <location>
        <begin position="48"/>
        <end position="67"/>
    </location>
</feature>
<reference evidence="3" key="1">
    <citation type="submission" date="2016-10" db="EMBL/GenBank/DDBJ databases">
        <authorList>
            <person name="Varghese N."/>
            <person name="Submissions S."/>
        </authorList>
    </citation>
    <scope>NUCLEOTIDE SEQUENCE [LARGE SCALE GENOMIC DNA]</scope>
    <source>
        <strain evidence="3">DSM 13078</strain>
    </source>
</reference>
<sequence length="143" mass="15111">MSDSTRSIRDPFAAGKRTYERLVWGLVLVGCLALVAGIVAEARLAGTASYLVTVWAAMAVAFGYPYVSDVTLLDERDAEIHDRASGLTITAVCVATLSVVPALYVLDAGGYATIGATLWGVIYAVSALGLLYGACYTVVSRRR</sequence>
<keyword evidence="1" id="KW-1133">Transmembrane helix</keyword>
<evidence type="ECO:0008006" key="4">
    <source>
        <dbReference type="Google" id="ProtNLM"/>
    </source>
</evidence>
<feature type="transmembrane region" description="Helical" evidence="1">
    <location>
        <begin position="87"/>
        <end position="106"/>
    </location>
</feature>
<dbReference type="InterPro" id="IPR019235">
    <property type="entry name" value="DUF2178_TM"/>
</dbReference>
<protein>
    <recommendedName>
        <fullName evidence="4">DUF2178 domain-containing protein</fullName>
    </recommendedName>
</protein>
<dbReference type="RefSeq" id="WP_089786059.1">
    <property type="nucleotide sequence ID" value="NZ_FOKW01000002.1"/>
</dbReference>
<name>A0A1I1EEM3_NATHA</name>
<accession>A0A1I1EEM3</accession>
<organism evidence="2 3">
    <name type="scientific">Natronobacterium haloterrestre</name>
    <name type="common">Halobiforma haloterrestris</name>
    <dbReference type="NCBI Taxonomy" id="148448"/>
    <lineage>
        <taxon>Archaea</taxon>
        <taxon>Methanobacteriati</taxon>
        <taxon>Methanobacteriota</taxon>
        <taxon>Stenosarchaea group</taxon>
        <taxon>Halobacteria</taxon>
        <taxon>Halobacteriales</taxon>
        <taxon>Natrialbaceae</taxon>
        <taxon>Natronobacterium</taxon>
    </lineage>
</organism>
<dbReference type="Proteomes" id="UP000199161">
    <property type="component" value="Unassembled WGS sequence"/>
</dbReference>
<dbReference type="EMBL" id="FOKW01000002">
    <property type="protein sequence ID" value="SFB83410.1"/>
    <property type="molecule type" value="Genomic_DNA"/>
</dbReference>
<evidence type="ECO:0000313" key="2">
    <source>
        <dbReference type="EMBL" id="SFB83410.1"/>
    </source>
</evidence>